<evidence type="ECO:0000313" key="1">
    <source>
        <dbReference type="EMBL" id="HER96762.1"/>
    </source>
</evidence>
<reference evidence="1" key="1">
    <citation type="journal article" date="2020" name="mSystems">
        <title>Genome- and Community-Level Interaction Insights into Carbon Utilization and Element Cycling Functions of Hydrothermarchaeota in Hydrothermal Sediment.</title>
        <authorList>
            <person name="Zhou Z."/>
            <person name="Liu Y."/>
            <person name="Xu W."/>
            <person name="Pan J."/>
            <person name="Luo Z.H."/>
            <person name="Li M."/>
        </authorList>
    </citation>
    <scope>NUCLEOTIDE SEQUENCE [LARGE SCALE GENOMIC DNA]</scope>
    <source>
        <strain evidence="1">SpSt-143</strain>
    </source>
</reference>
<accession>A0A7V2B1W0</accession>
<dbReference type="EMBL" id="DSGB01000006">
    <property type="protein sequence ID" value="HER96762.1"/>
    <property type="molecule type" value="Genomic_DNA"/>
</dbReference>
<sequence length="81" mass="9371">MRWSRWVFLLFIAGFLALVVADALDLFARRPYYEVPHGDHTHYVPRDRNPNVPLERFPTRPPGRCERIAPDGALIPIEGCQ</sequence>
<dbReference type="AlphaFoldDB" id="A0A7V2B1W0"/>
<proteinExistence type="predicted"/>
<gene>
    <name evidence="1" type="ORF">ENO59_09650</name>
</gene>
<organism evidence="1">
    <name type="scientific">Rhodothermus marinus</name>
    <name type="common">Rhodothermus obamensis</name>
    <dbReference type="NCBI Taxonomy" id="29549"/>
    <lineage>
        <taxon>Bacteria</taxon>
        <taxon>Pseudomonadati</taxon>
        <taxon>Rhodothermota</taxon>
        <taxon>Rhodothermia</taxon>
        <taxon>Rhodothermales</taxon>
        <taxon>Rhodothermaceae</taxon>
        <taxon>Rhodothermus</taxon>
    </lineage>
</organism>
<name>A0A7V2B1W0_RHOMR</name>
<protein>
    <submittedName>
        <fullName evidence="1">Uncharacterized protein</fullName>
    </submittedName>
</protein>
<comment type="caution">
    <text evidence="1">The sequence shown here is derived from an EMBL/GenBank/DDBJ whole genome shotgun (WGS) entry which is preliminary data.</text>
</comment>